<evidence type="ECO:0000256" key="4">
    <source>
        <dbReference type="ARBA" id="ARBA00022989"/>
    </source>
</evidence>
<comment type="subcellular location">
    <subcellularLocation>
        <location evidence="1">Membrane</location>
        <topology evidence="1">Multi-pass membrane protein</topology>
    </subcellularLocation>
</comment>
<comment type="similarity">
    <text evidence="2">Belongs to the NIPA family.</text>
</comment>
<dbReference type="PANTHER" id="PTHR12570">
    <property type="match status" value="1"/>
</dbReference>
<accession>A0A8J4XRK0</accession>
<proteinExistence type="inferred from homology"/>
<evidence type="ECO:0000256" key="5">
    <source>
        <dbReference type="ARBA" id="ARBA00023136"/>
    </source>
</evidence>
<sequence length="131" mass="14315">MSKVSFQALDIFNTSLVTPVYYVFFTACVILSSAMLFKEWKGLPAPDVIGVLSGFLTVVIGIFILHAFKDMDVTWMGMSAMLQAGDGRRTGNSDLLDPTEGNADHLSPLVEEEEGLITSEPLSYGSNKRAY</sequence>
<dbReference type="AlphaFoldDB" id="A0A8J4XRK0"/>
<name>A0A8J4XRK0_CHIOP</name>
<dbReference type="Pfam" id="PF05653">
    <property type="entry name" value="Mg_trans_NIPA"/>
    <property type="match status" value="1"/>
</dbReference>
<dbReference type="EMBL" id="JACEEZ010022191">
    <property type="protein sequence ID" value="KAG0712708.1"/>
    <property type="molecule type" value="Genomic_DNA"/>
</dbReference>
<gene>
    <name evidence="7" type="primary">NIPA2_1</name>
    <name evidence="7" type="ORF">GWK47_017854</name>
</gene>
<organism evidence="7 8">
    <name type="scientific">Chionoecetes opilio</name>
    <name type="common">Atlantic snow crab</name>
    <name type="synonym">Cancer opilio</name>
    <dbReference type="NCBI Taxonomy" id="41210"/>
    <lineage>
        <taxon>Eukaryota</taxon>
        <taxon>Metazoa</taxon>
        <taxon>Ecdysozoa</taxon>
        <taxon>Arthropoda</taxon>
        <taxon>Crustacea</taxon>
        <taxon>Multicrustacea</taxon>
        <taxon>Malacostraca</taxon>
        <taxon>Eumalacostraca</taxon>
        <taxon>Eucarida</taxon>
        <taxon>Decapoda</taxon>
        <taxon>Pleocyemata</taxon>
        <taxon>Brachyura</taxon>
        <taxon>Eubrachyura</taxon>
        <taxon>Majoidea</taxon>
        <taxon>Majidae</taxon>
        <taxon>Chionoecetes</taxon>
    </lineage>
</organism>
<feature type="transmembrane region" description="Helical" evidence="6">
    <location>
        <begin position="20"/>
        <end position="37"/>
    </location>
</feature>
<dbReference type="GO" id="GO:0015095">
    <property type="term" value="F:magnesium ion transmembrane transporter activity"/>
    <property type="evidence" value="ECO:0007669"/>
    <property type="project" value="InterPro"/>
</dbReference>
<evidence type="ECO:0000256" key="6">
    <source>
        <dbReference type="SAM" id="Phobius"/>
    </source>
</evidence>
<dbReference type="Proteomes" id="UP000770661">
    <property type="component" value="Unassembled WGS sequence"/>
</dbReference>
<dbReference type="PROSITE" id="PS51257">
    <property type="entry name" value="PROKAR_LIPOPROTEIN"/>
    <property type="match status" value="1"/>
</dbReference>
<keyword evidence="8" id="KW-1185">Reference proteome</keyword>
<feature type="transmembrane region" description="Helical" evidence="6">
    <location>
        <begin position="49"/>
        <end position="68"/>
    </location>
</feature>
<evidence type="ECO:0000256" key="3">
    <source>
        <dbReference type="ARBA" id="ARBA00022692"/>
    </source>
</evidence>
<protein>
    <submittedName>
        <fullName evidence="7">Magnesium transporter NIPA2</fullName>
    </submittedName>
</protein>
<keyword evidence="5 6" id="KW-0472">Membrane</keyword>
<dbReference type="PANTHER" id="PTHR12570:SF92">
    <property type="entry name" value="SPICHTHYIN, ISOFORM B"/>
    <property type="match status" value="1"/>
</dbReference>
<dbReference type="GO" id="GO:0016020">
    <property type="term" value="C:membrane"/>
    <property type="evidence" value="ECO:0007669"/>
    <property type="project" value="UniProtKB-SubCell"/>
</dbReference>
<evidence type="ECO:0000313" key="8">
    <source>
        <dbReference type="Proteomes" id="UP000770661"/>
    </source>
</evidence>
<comment type="caution">
    <text evidence="7">The sequence shown here is derived from an EMBL/GenBank/DDBJ whole genome shotgun (WGS) entry which is preliminary data.</text>
</comment>
<dbReference type="InterPro" id="IPR008521">
    <property type="entry name" value="Mg_trans_NIPA"/>
</dbReference>
<reference evidence="7" key="1">
    <citation type="submission" date="2020-07" db="EMBL/GenBank/DDBJ databases">
        <title>The High-quality genome of the commercially important snow crab, Chionoecetes opilio.</title>
        <authorList>
            <person name="Jeong J.-H."/>
            <person name="Ryu S."/>
        </authorList>
    </citation>
    <scope>NUCLEOTIDE SEQUENCE</scope>
    <source>
        <strain evidence="7">MADBK_172401_WGS</strain>
        <tissue evidence="7">Digestive gland</tissue>
    </source>
</reference>
<evidence type="ECO:0000313" key="7">
    <source>
        <dbReference type="EMBL" id="KAG0712708.1"/>
    </source>
</evidence>
<evidence type="ECO:0000256" key="1">
    <source>
        <dbReference type="ARBA" id="ARBA00004141"/>
    </source>
</evidence>
<evidence type="ECO:0000256" key="2">
    <source>
        <dbReference type="ARBA" id="ARBA00007230"/>
    </source>
</evidence>
<keyword evidence="3 6" id="KW-0812">Transmembrane</keyword>
<keyword evidence="4 6" id="KW-1133">Transmembrane helix</keyword>
<dbReference type="OrthoDB" id="6428174at2759"/>